<evidence type="ECO:0000313" key="2">
    <source>
        <dbReference type="Proteomes" id="UP000680067"/>
    </source>
</evidence>
<keyword evidence="2" id="KW-1185">Reference proteome</keyword>
<gene>
    <name evidence="1" type="ORF">KDM89_21560</name>
</gene>
<evidence type="ECO:0000313" key="1">
    <source>
        <dbReference type="EMBL" id="MBR7784724.1"/>
    </source>
</evidence>
<name>A0A941DRB2_9BURK</name>
<dbReference type="AlphaFoldDB" id="A0A941DRB2"/>
<dbReference type="EMBL" id="JAGSPN010000530">
    <property type="protein sequence ID" value="MBR7784724.1"/>
    <property type="molecule type" value="Genomic_DNA"/>
</dbReference>
<comment type="caution">
    <text evidence="1">The sequence shown here is derived from an EMBL/GenBank/DDBJ whole genome shotgun (WGS) entry which is preliminary data.</text>
</comment>
<dbReference type="Proteomes" id="UP000680067">
    <property type="component" value="Unassembled WGS sequence"/>
</dbReference>
<sequence length="100" mass="11174">LISAGQRSLRSLSRSEVDGGRIGYVCGLPAYVYALATSVPPGQAYARLDAYYSRLLKMQQRPVTQQMPVDFATMMECGDQPDCQPRHLPQLLRSEQNLNQ</sequence>
<accession>A0A941DRB2</accession>
<feature type="non-terminal residue" evidence="1">
    <location>
        <position position="100"/>
    </location>
</feature>
<proteinExistence type="predicted"/>
<feature type="non-terminal residue" evidence="1">
    <location>
        <position position="1"/>
    </location>
</feature>
<organism evidence="1 2">
    <name type="scientific">Undibacterium luofuense</name>
    <dbReference type="NCBI Taxonomy" id="2828733"/>
    <lineage>
        <taxon>Bacteria</taxon>
        <taxon>Pseudomonadati</taxon>
        <taxon>Pseudomonadota</taxon>
        <taxon>Betaproteobacteria</taxon>
        <taxon>Burkholderiales</taxon>
        <taxon>Oxalobacteraceae</taxon>
        <taxon>Undibacterium</taxon>
    </lineage>
</organism>
<dbReference type="RefSeq" id="WP_212689827.1">
    <property type="nucleotide sequence ID" value="NZ_JAGSPN010000530.1"/>
</dbReference>
<protein>
    <submittedName>
        <fullName evidence="1">Uncharacterized protein</fullName>
    </submittedName>
</protein>
<reference evidence="1" key="1">
    <citation type="submission" date="2021-04" db="EMBL/GenBank/DDBJ databases">
        <title>novel species isolated from subtropical streams in China.</title>
        <authorList>
            <person name="Lu H."/>
        </authorList>
    </citation>
    <scope>NUCLEOTIDE SEQUENCE</scope>
    <source>
        <strain evidence="1">LFS511W</strain>
    </source>
</reference>